<dbReference type="PANTHER" id="PTHR31686">
    <property type="match status" value="1"/>
</dbReference>
<keyword evidence="7 9" id="KW-0472">Membrane</keyword>
<feature type="transmembrane region" description="Helical" evidence="9">
    <location>
        <begin position="242"/>
        <end position="262"/>
    </location>
</feature>
<evidence type="ECO:0000256" key="6">
    <source>
        <dbReference type="ARBA" id="ARBA00022989"/>
    </source>
</evidence>
<dbReference type="Proteomes" id="UP000234462">
    <property type="component" value="Unassembled WGS sequence"/>
</dbReference>
<feature type="transmembrane region" description="Helical" evidence="9">
    <location>
        <begin position="69"/>
        <end position="92"/>
    </location>
</feature>
<dbReference type="EMBL" id="FXZM01000013">
    <property type="protein sequence ID" value="SMY12905.1"/>
    <property type="molecule type" value="Genomic_DNA"/>
</dbReference>
<evidence type="ECO:0000256" key="4">
    <source>
        <dbReference type="ARBA" id="ARBA00022475"/>
    </source>
</evidence>
<evidence type="ECO:0000313" key="10">
    <source>
        <dbReference type="EMBL" id="SMY12905.1"/>
    </source>
</evidence>
<dbReference type="GO" id="GO:0005886">
    <property type="term" value="C:plasma membrane"/>
    <property type="evidence" value="ECO:0007669"/>
    <property type="project" value="UniProtKB-SubCell"/>
</dbReference>
<accession>A0A2H1L7Z7</accession>
<feature type="transmembrane region" description="Helical" evidence="9">
    <location>
        <begin position="112"/>
        <end position="129"/>
    </location>
</feature>
<dbReference type="InterPro" id="IPR004695">
    <property type="entry name" value="SLAC1/Mae1/Ssu1/TehA"/>
</dbReference>
<comment type="similarity">
    <text evidence="2">Belongs to the tellurite-resistance/dicarboxylate transporter (TDT) family.</text>
</comment>
<evidence type="ECO:0000313" key="11">
    <source>
        <dbReference type="Proteomes" id="UP000234462"/>
    </source>
</evidence>
<evidence type="ECO:0000256" key="7">
    <source>
        <dbReference type="ARBA" id="ARBA00023136"/>
    </source>
</evidence>
<dbReference type="InterPro" id="IPR038665">
    <property type="entry name" value="Voltage-dep_anion_channel_sf"/>
</dbReference>
<feature type="transmembrane region" description="Helical" evidence="9">
    <location>
        <begin position="176"/>
        <end position="197"/>
    </location>
</feature>
<dbReference type="Gene3D" id="1.50.10.150">
    <property type="entry name" value="Voltage-dependent anion channel"/>
    <property type="match status" value="1"/>
</dbReference>
<gene>
    <name evidence="10" type="ORF">BJEO58_02513</name>
</gene>
<evidence type="ECO:0000256" key="1">
    <source>
        <dbReference type="ARBA" id="ARBA00004651"/>
    </source>
</evidence>
<feature type="transmembrane region" description="Helical" evidence="9">
    <location>
        <begin position="313"/>
        <end position="333"/>
    </location>
</feature>
<dbReference type="PANTHER" id="PTHR31686:SF1">
    <property type="entry name" value="SULFITE EFFLUX PUMP SSU1"/>
    <property type="match status" value="1"/>
</dbReference>
<protein>
    <submittedName>
        <fullName evidence="10">Tellurite resistance protein TehA</fullName>
    </submittedName>
</protein>
<feature type="transmembrane region" description="Helical" evidence="9">
    <location>
        <begin position="282"/>
        <end position="301"/>
    </location>
</feature>
<feature type="region of interest" description="Disordered" evidence="8">
    <location>
        <begin position="1"/>
        <end position="23"/>
    </location>
</feature>
<feature type="transmembrane region" description="Helical" evidence="9">
    <location>
        <begin position="135"/>
        <end position="155"/>
    </location>
</feature>
<dbReference type="GO" id="GO:0000319">
    <property type="term" value="F:sulfite transmembrane transporter activity"/>
    <property type="evidence" value="ECO:0007669"/>
    <property type="project" value="TreeGrafter"/>
</dbReference>
<organism evidence="10 11">
    <name type="scientific">Brevibacterium jeotgali</name>
    <dbReference type="NCBI Taxonomy" id="1262550"/>
    <lineage>
        <taxon>Bacteria</taxon>
        <taxon>Bacillati</taxon>
        <taxon>Actinomycetota</taxon>
        <taxon>Actinomycetes</taxon>
        <taxon>Micrococcales</taxon>
        <taxon>Brevibacteriaceae</taxon>
        <taxon>Brevibacterium</taxon>
    </lineage>
</organism>
<keyword evidence="11" id="KW-1185">Reference proteome</keyword>
<name>A0A2H1L7Z7_9MICO</name>
<dbReference type="AlphaFoldDB" id="A0A2H1L7Z7"/>
<feature type="transmembrane region" description="Helical" evidence="9">
    <location>
        <begin position="203"/>
        <end position="230"/>
    </location>
</feature>
<comment type="subcellular location">
    <subcellularLocation>
        <location evidence="1">Cell membrane</location>
        <topology evidence="1">Multi-pass membrane protein</topology>
    </subcellularLocation>
</comment>
<feature type="transmembrane region" description="Helical" evidence="9">
    <location>
        <begin position="41"/>
        <end position="63"/>
    </location>
</feature>
<evidence type="ECO:0000256" key="9">
    <source>
        <dbReference type="SAM" id="Phobius"/>
    </source>
</evidence>
<keyword evidence="5 9" id="KW-0812">Transmembrane</keyword>
<evidence type="ECO:0000256" key="5">
    <source>
        <dbReference type="ARBA" id="ARBA00022692"/>
    </source>
</evidence>
<evidence type="ECO:0000256" key="2">
    <source>
        <dbReference type="ARBA" id="ARBA00008566"/>
    </source>
</evidence>
<dbReference type="InterPro" id="IPR051629">
    <property type="entry name" value="Sulfite_efflux_TDT"/>
</dbReference>
<feature type="transmembrane region" description="Helical" evidence="9">
    <location>
        <begin position="345"/>
        <end position="369"/>
    </location>
</feature>
<keyword evidence="3" id="KW-0813">Transport</keyword>
<proteinExistence type="inferred from homology"/>
<dbReference type="CDD" id="cd09319">
    <property type="entry name" value="TDT_like_1"/>
    <property type="match status" value="1"/>
</dbReference>
<evidence type="ECO:0000256" key="3">
    <source>
        <dbReference type="ARBA" id="ARBA00022448"/>
    </source>
</evidence>
<keyword evidence="4" id="KW-1003">Cell membrane</keyword>
<keyword evidence="6 9" id="KW-1133">Transmembrane helix</keyword>
<sequence length="374" mass="39562">MTASGAGVASGDPRGTSAAGCGHNGRVTTTISSPVQRFDRALAGLSPGYFALVMATGIVAIGLDTVGVGWAATILLVIALVAYVVLALLYALRWFRHRERVKADQRDPERTFGYFTIVAGTGVLSVGLLETRFAPVSVGLVVVAAAVWLVLGYVLPWQVLMARDGEPILARTNGTWFIWSVGSQSVAVALAAVLPLVPQYSHLIGILTVMSWSVGTLLYAGIAVLVTLRFVHHGVTPEQFDAPYWVAMGALAISVVAGAGIADMPSTPMIDASRSLVSATVVIFWCFAAWLIPMFAGAGIWRHVIHRVPLRYTPALWSMVFPLGMFAVASIRLGRVDHIPALEAVGTGFLGVAVCAWLAVAVGFVVSGVRRVRG</sequence>
<reference evidence="11" key="1">
    <citation type="submission" date="2017-03" db="EMBL/GenBank/DDBJ databases">
        <authorList>
            <person name="Monnet C."/>
        </authorList>
    </citation>
    <scope>NUCLEOTIDE SEQUENCE [LARGE SCALE GENOMIC DNA]</scope>
    <source>
        <strain evidence="11">SJ5-8</strain>
    </source>
</reference>
<evidence type="ECO:0000256" key="8">
    <source>
        <dbReference type="SAM" id="MobiDB-lite"/>
    </source>
</evidence>
<dbReference type="Pfam" id="PF03595">
    <property type="entry name" value="SLAC1"/>
    <property type="match status" value="1"/>
</dbReference>